<evidence type="ECO:0000259" key="3">
    <source>
        <dbReference type="PROSITE" id="PS51000"/>
    </source>
</evidence>
<accession>A0A2W5VD18</accession>
<evidence type="ECO:0000313" key="5">
    <source>
        <dbReference type="Proteomes" id="UP000249061"/>
    </source>
</evidence>
<proteinExistence type="predicted"/>
<dbReference type="Pfam" id="PF13280">
    <property type="entry name" value="WYL"/>
    <property type="match status" value="1"/>
</dbReference>
<dbReference type="PANTHER" id="PTHR34580:SF1">
    <property type="entry name" value="PROTEIN PAFC"/>
    <property type="match status" value="1"/>
</dbReference>
<reference evidence="4 5" key="1">
    <citation type="submission" date="2017-08" db="EMBL/GenBank/DDBJ databases">
        <title>Infants hospitalized years apart are colonized by the same room-sourced microbial strains.</title>
        <authorList>
            <person name="Brooks B."/>
            <person name="Olm M.R."/>
            <person name="Firek B.A."/>
            <person name="Baker R."/>
            <person name="Thomas B.C."/>
            <person name="Morowitz M.J."/>
            <person name="Banfield J.F."/>
        </authorList>
    </citation>
    <scope>NUCLEOTIDE SEQUENCE [LARGE SCALE GENOMIC DNA]</scope>
    <source>
        <strain evidence="4">S2_003_000_R2_14</strain>
    </source>
</reference>
<keyword evidence="2" id="KW-0804">Transcription</keyword>
<evidence type="ECO:0000313" key="4">
    <source>
        <dbReference type="EMBL" id="PZR13884.1"/>
    </source>
</evidence>
<evidence type="ECO:0000256" key="1">
    <source>
        <dbReference type="ARBA" id="ARBA00023015"/>
    </source>
</evidence>
<comment type="caution">
    <text evidence="4">The sequence shown here is derived from an EMBL/GenBank/DDBJ whole genome shotgun (WGS) entry which is preliminary data.</text>
</comment>
<dbReference type="InterPro" id="IPR026881">
    <property type="entry name" value="WYL_dom"/>
</dbReference>
<dbReference type="InterPro" id="IPR013196">
    <property type="entry name" value="HTH_11"/>
</dbReference>
<protein>
    <submittedName>
        <fullName evidence="4">Transcriptional regulator</fullName>
    </submittedName>
</protein>
<dbReference type="AlphaFoldDB" id="A0A2W5VD18"/>
<dbReference type="Gene3D" id="1.10.10.10">
    <property type="entry name" value="Winged helix-like DNA-binding domain superfamily/Winged helix DNA-binding domain"/>
    <property type="match status" value="1"/>
</dbReference>
<evidence type="ECO:0000256" key="2">
    <source>
        <dbReference type="ARBA" id="ARBA00023163"/>
    </source>
</evidence>
<feature type="domain" description="HTH deoR-type" evidence="3">
    <location>
        <begin position="3"/>
        <end position="58"/>
    </location>
</feature>
<dbReference type="InterPro" id="IPR001034">
    <property type="entry name" value="DeoR_HTH"/>
</dbReference>
<dbReference type="EMBL" id="QFQP01000008">
    <property type="protein sequence ID" value="PZR13884.1"/>
    <property type="molecule type" value="Genomic_DNA"/>
</dbReference>
<organism evidence="4 5">
    <name type="scientific">Archangium gephyra</name>
    <dbReference type="NCBI Taxonomy" id="48"/>
    <lineage>
        <taxon>Bacteria</taxon>
        <taxon>Pseudomonadati</taxon>
        <taxon>Myxococcota</taxon>
        <taxon>Myxococcia</taxon>
        <taxon>Myxococcales</taxon>
        <taxon>Cystobacterineae</taxon>
        <taxon>Archangiaceae</taxon>
        <taxon>Archangium</taxon>
    </lineage>
</organism>
<gene>
    <name evidence="4" type="ORF">DI536_11165</name>
</gene>
<dbReference type="SUPFAM" id="SSF46785">
    <property type="entry name" value="Winged helix' DNA-binding domain"/>
    <property type="match status" value="1"/>
</dbReference>
<dbReference type="Proteomes" id="UP000249061">
    <property type="component" value="Unassembled WGS sequence"/>
</dbReference>
<sequence length="244" mass="26775">MPRAERLLELTDLLRSLDTTTVAQLAAQLGTSRRTISRDLASLRERGLPISGEAGPGGGIRLEGERGLLAVHLTLGEIVSLWLTARLAREASELPWGGSASAALTKLLASLPASRARALRAICQRVIVGEPATANLKASLGVAPPELLALFETAFTTGRGLAFRYVDRKGRRTSRRVEPHGLLVVTPAWYVLARDVDTGEPRMFRVDRMKRPRMLSDISFQPDQRVVRDLMGDLPAWRPLSGRW</sequence>
<dbReference type="Pfam" id="PF08279">
    <property type="entry name" value="HTH_11"/>
    <property type="match status" value="1"/>
</dbReference>
<dbReference type="PROSITE" id="PS52050">
    <property type="entry name" value="WYL"/>
    <property type="match status" value="1"/>
</dbReference>
<dbReference type="InterPro" id="IPR036388">
    <property type="entry name" value="WH-like_DNA-bd_sf"/>
</dbReference>
<dbReference type="InterPro" id="IPR051534">
    <property type="entry name" value="CBASS_pafABC_assoc_protein"/>
</dbReference>
<dbReference type="GO" id="GO:0003700">
    <property type="term" value="F:DNA-binding transcription factor activity"/>
    <property type="evidence" value="ECO:0007669"/>
    <property type="project" value="InterPro"/>
</dbReference>
<keyword evidence="1" id="KW-0805">Transcription regulation</keyword>
<name>A0A2W5VD18_9BACT</name>
<dbReference type="InterPro" id="IPR036390">
    <property type="entry name" value="WH_DNA-bd_sf"/>
</dbReference>
<dbReference type="PROSITE" id="PS51000">
    <property type="entry name" value="HTH_DEOR_2"/>
    <property type="match status" value="1"/>
</dbReference>
<dbReference type="PANTHER" id="PTHR34580">
    <property type="match status" value="1"/>
</dbReference>